<dbReference type="PANTHER" id="PTHR38731:SF1">
    <property type="entry name" value="FECR PROTEIN DOMAIN-CONTAINING PROTEIN"/>
    <property type="match status" value="1"/>
</dbReference>
<dbReference type="PANTHER" id="PTHR38731">
    <property type="entry name" value="LIPL45-RELATED LIPOPROTEIN-RELATED"/>
    <property type="match status" value="1"/>
</dbReference>
<keyword evidence="2" id="KW-1185">Reference proteome</keyword>
<evidence type="ECO:0008006" key="3">
    <source>
        <dbReference type="Google" id="ProtNLM"/>
    </source>
</evidence>
<evidence type="ECO:0000313" key="1">
    <source>
        <dbReference type="EMBL" id="OJJ16541.1"/>
    </source>
</evidence>
<reference evidence="1" key="1">
    <citation type="submission" date="2016-10" db="EMBL/GenBank/DDBJ databases">
        <title>CRISPR-Cas defence system in Roseofilum reptotaenium: evidence of a bacteriophage-cyanobacterium arms race in the coral black band disease.</title>
        <authorList>
            <person name="Buerger P."/>
            <person name="Wood-Charlson E.M."/>
            <person name="Weynberg K.D."/>
            <person name="Willis B."/>
            <person name="Van Oppen M.J."/>
        </authorList>
    </citation>
    <scope>NUCLEOTIDE SEQUENCE [LARGE SCALE GENOMIC DNA]</scope>
    <source>
        <strain evidence="1">AO1-A</strain>
    </source>
</reference>
<evidence type="ECO:0000313" key="2">
    <source>
        <dbReference type="Proteomes" id="UP000183940"/>
    </source>
</evidence>
<dbReference type="EMBL" id="MLAW01000063">
    <property type="protein sequence ID" value="OJJ16541.1"/>
    <property type="molecule type" value="Genomic_DNA"/>
</dbReference>
<organism evidence="1 2">
    <name type="scientific">Roseofilum reptotaenium AO1-A</name>
    <dbReference type="NCBI Taxonomy" id="1925591"/>
    <lineage>
        <taxon>Bacteria</taxon>
        <taxon>Bacillati</taxon>
        <taxon>Cyanobacteriota</taxon>
        <taxon>Cyanophyceae</taxon>
        <taxon>Desertifilales</taxon>
        <taxon>Desertifilaceae</taxon>
        <taxon>Roseofilum</taxon>
    </lineage>
</organism>
<gene>
    <name evidence="1" type="ORF">BI308_23445</name>
</gene>
<name>A0A1L9QKG3_9CYAN</name>
<accession>A0A1L9QKG3</accession>
<dbReference type="Proteomes" id="UP000183940">
    <property type="component" value="Unassembled WGS sequence"/>
</dbReference>
<protein>
    <recommendedName>
        <fullName evidence="3">FecR protein domain-containing protein</fullName>
    </recommendedName>
</protein>
<dbReference type="Gene3D" id="2.60.120.1440">
    <property type="match status" value="1"/>
</dbReference>
<proteinExistence type="predicted"/>
<comment type="caution">
    <text evidence="1">The sequence shown here is derived from an EMBL/GenBank/DDBJ whole genome shotgun (WGS) entry which is preliminary data.</text>
</comment>
<sequence length="303" mass="32653">MRPESTVEYNHNLSTREEALNSPISSPVAQAPTMRSVTIEEIKGTVWFNDRPARIGDQLLTSEDQIVTGKNSTARLRIDSQVGVVELAPQTTFQVETLEGGNPPITGFYIPLGRARFSIAAWVSNPDRLLGQNLEQITGLKSLDIPLNIAQSTATENAPVRVRTPAGVAGVRGTSFGVNVGPDGKTGISTIDGIVGVFSQGQEVLVNPGFYAVINPGEPPTVEEITPALSTLRIRSISPAGNGAVIVAQADPMDLVYVNNRAVPTDAEGKFRIRVHSGDRVRIVLRGPSVRERRYLLNVDIRD</sequence>
<dbReference type="AlphaFoldDB" id="A0A1L9QKG3"/>